<proteinExistence type="predicted"/>
<sequence length="240" mass="26185">MSSELFDYIHTVKPSLSDDKTIEVGLLLIHYITLARVSGGRVNIHNILTTSGKSFERKVLRNMALVRTLAFALRVDMTCKYDDSPIPSGLRRLCDRYSIDAEACASRHKKAESARSEMWDLVVFVRVALAVMSTLHQDTLRQLDESYHGHRPVGYKPARKWLGLGADCGVGPVRARDLPRAKSPRAVGAVVSKSGFAPVGMSKQASGQPSISSGSSGSKASSYKRPAAPYATSARPRRQA</sequence>
<accession>A0A0K6GG37</accession>
<name>A0A0K6GG37_9AGAM</name>
<protein>
    <submittedName>
        <fullName evidence="2">Uncharacterized protein</fullName>
    </submittedName>
</protein>
<feature type="compositionally biased region" description="Low complexity" evidence="1">
    <location>
        <begin position="206"/>
        <end position="221"/>
    </location>
</feature>
<feature type="region of interest" description="Disordered" evidence="1">
    <location>
        <begin position="198"/>
        <end position="240"/>
    </location>
</feature>
<evidence type="ECO:0000256" key="1">
    <source>
        <dbReference type="SAM" id="MobiDB-lite"/>
    </source>
</evidence>
<evidence type="ECO:0000313" key="2">
    <source>
        <dbReference type="EMBL" id="CUA77344.1"/>
    </source>
</evidence>
<reference evidence="2 3" key="1">
    <citation type="submission" date="2015-07" db="EMBL/GenBank/DDBJ databases">
        <authorList>
            <person name="Noorani M."/>
        </authorList>
    </citation>
    <scope>NUCLEOTIDE SEQUENCE [LARGE SCALE GENOMIC DNA]</scope>
    <source>
        <strain evidence="2">BBA 69670</strain>
    </source>
</reference>
<gene>
    <name evidence="2" type="ORF">RSOLAG22IIIB_12695</name>
</gene>
<dbReference type="EMBL" id="CYGV01001827">
    <property type="protein sequence ID" value="CUA77344.1"/>
    <property type="molecule type" value="Genomic_DNA"/>
</dbReference>
<organism evidence="2 3">
    <name type="scientific">Rhizoctonia solani</name>
    <dbReference type="NCBI Taxonomy" id="456999"/>
    <lineage>
        <taxon>Eukaryota</taxon>
        <taxon>Fungi</taxon>
        <taxon>Dikarya</taxon>
        <taxon>Basidiomycota</taxon>
        <taxon>Agaricomycotina</taxon>
        <taxon>Agaricomycetes</taxon>
        <taxon>Cantharellales</taxon>
        <taxon>Ceratobasidiaceae</taxon>
        <taxon>Rhizoctonia</taxon>
    </lineage>
</organism>
<dbReference type="AlphaFoldDB" id="A0A0K6GG37"/>
<dbReference type="Proteomes" id="UP000044841">
    <property type="component" value="Unassembled WGS sequence"/>
</dbReference>
<keyword evidence="3" id="KW-1185">Reference proteome</keyword>
<evidence type="ECO:0000313" key="3">
    <source>
        <dbReference type="Proteomes" id="UP000044841"/>
    </source>
</evidence>